<reference evidence="15 16" key="1">
    <citation type="journal article" date="2012" name="Genome Biol.">
        <title>Genome and low-iron response of an oceanic diatom adapted to chronic iron limitation.</title>
        <authorList>
            <person name="Lommer M."/>
            <person name="Specht M."/>
            <person name="Roy A.S."/>
            <person name="Kraemer L."/>
            <person name="Andreson R."/>
            <person name="Gutowska M.A."/>
            <person name="Wolf J."/>
            <person name="Bergner S.V."/>
            <person name="Schilhabel M.B."/>
            <person name="Klostermeier U.C."/>
            <person name="Beiko R.G."/>
            <person name="Rosenstiel P."/>
            <person name="Hippler M."/>
            <person name="Laroche J."/>
        </authorList>
    </citation>
    <scope>NUCLEOTIDE SEQUENCE [LARGE SCALE GENOMIC DNA]</scope>
    <source>
        <strain evidence="15 16">CCMP1005</strain>
    </source>
</reference>
<keyword evidence="8" id="KW-0378">Hydrolase</keyword>
<dbReference type="InterPro" id="IPR044838">
    <property type="entry name" value="EGY1-like"/>
</dbReference>
<evidence type="ECO:0000256" key="10">
    <source>
        <dbReference type="ARBA" id="ARBA00022989"/>
    </source>
</evidence>
<accession>K0QZC7</accession>
<evidence type="ECO:0000259" key="14">
    <source>
        <dbReference type="Pfam" id="PF02163"/>
    </source>
</evidence>
<keyword evidence="9" id="KW-0809">Transit peptide</keyword>
<dbReference type="GO" id="GO:0016020">
    <property type="term" value="C:membrane"/>
    <property type="evidence" value="ECO:0007669"/>
    <property type="project" value="UniProtKB-SubCell"/>
</dbReference>
<comment type="similarity">
    <text evidence="3">Belongs to the peptidase M50B family.</text>
</comment>
<dbReference type="eggNOG" id="ENOG502QUAP">
    <property type="taxonomic scope" value="Eukaryota"/>
</dbReference>
<evidence type="ECO:0000256" key="12">
    <source>
        <dbReference type="SAM" id="Coils"/>
    </source>
</evidence>
<keyword evidence="16" id="KW-1185">Reference proteome</keyword>
<dbReference type="GO" id="GO:0006508">
    <property type="term" value="P:proteolysis"/>
    <property type="evidence" value="ECO:0007669"/>
    <property type="project" value="UniProtKB-KW"/>
</dbReference>
<dbReference type="PANTHER" id="PTHR31412">
    <property type="entry name" value="ZINC METALLOPROTEASE EGY1"/>
    <property type="match status" value="1"/>
</dbReference>
<evidence type="ECO:0000256" key="7">
    <source>
        <dbReference type="ARBA" id="ARBA00022692"/>
    </source>
</evidence>
<sequence>MHPTSAGAPPPSPYLRARCLQPPPPTTAALLALPHRYDIKHRTVVLPPAFRRRSALVAKRCLSSRPAAAFARTTVLTDVAVSRSFVRMNAEKISDTLALLRFASASLAIAQLAAAWHGQKYVNSAPRIGCDLAIGEEWRGDKRKTEKNLRGLRMRALLLLIVAQTAHGFGTGRPRAVRGRLERTRTPARLRMSPDDEAQRLREKANQLRIEAEKARLSVGVKKIDELEKELRDLKSNEEDAGRLEVLKGRVEDLVRKSVTADVADEMLGSLAAFSSSPDSDAQPVAASPGQGKVLSEEEMKTALALVETLPVPVKDTLARSVGYPSFDSIIQLEEFIENLNSKQDTTAERLRKLYYEAFARNLPGGVEGGQDDAEEIIGMLATAMEESSTGRAMELFPRQVQENEEGIPTEDDAQVVFQVLAEGFTCFSASEKPQKVGGGYIIKGTYKETSNSSDLIDAIDGKIGKISQTWKNKFQVSLVEIYSDDDTQLFQDALFISPNKFPVMAPKALSVAVTAIALFSSVVYCIDCFAENTVVMERLKDAAQIGQNGGGQVDLSWFNELLIPMLLVLGAAQALHEAAHYTMAWTKQVKLSAPTILPSQALPYLSFQNRLKTSPRDYASLFDIAFVGPFVGLTFSFLALYYGLQLTLTVDSSTAQLFPSLPVGFLTQSALGGTLVDTVLGGGDGIILNQDPTTQVPLHPVAVAGFLGMIVHALDLVPVGSTDGGRMSQAVLGRVWHLTFSSIVFFSILVATFTTDSDSLLGFLFIYSFTQRDLEVPCR</sequence>
<gene>
    <name evidence="15" type="ORF">THAOC_36968</name>
</gene>
<dbReference type="OMA" id="GRVWHLT"/>
<dbReference type="PANTHER" id="PTHR31412:SF0">
    <property type="entry name" value="ZINC METALLOPROTEASE EGY1, CHLOROPLASTIC-RELATED"/>
    <property type="match status" value="1"/>
</dbReference>
<keyword evidence="4" id="KW-0150">Chloroplast</keyword>
<protein>
    <recommendedName>
        <fullName evidence="14">Peptidase M50 domain-containing protein</fullName>
    </recommendedName>
</protein>
<keyword evidence="7 13" id="KW-0812">Transmembrane</keyword>
<evidence type="ECO:0000313" key="15">
    <source>
        <dbReference type="EMBL" id="EJK44485.1"/>
    </source>
</evidence>
<keyword evidence="10 13" id="KW-1133">Transmembrane helix</keyword>
<dbReference type="InterPro" id="IPR008915">
    <property type="entry name" value="Peptidase_M50"/>
</dbReference>
<evidence type="ECO:0000256" key="4">
    <source>
        <dbReference type="ARBA" id="ARBA00022528"/>
    </source>
</evidence>
<evidence type="ECO:0000256" key="5">
    <source>
        <dbReference type="ARBA" id="ARBA00022640"/>
    </source>
</evidence>
<evidence type="ECO:0000313" key="16">
    <source>
        <dbReference type="Proteomes" id="UP000266841"/>
    </source>
</evidence>
<feature type="transmembrane region" description="Helical" evidence="13">
    <location>
        <begin position="699"/>
        <end position="720"/>
    </location>
</feature>
<comment type="caution">
    <text evidence="15">The sequence shown here is derived from an EMBL/GenBank/DDBJ whole genome shotgun (WGS) entry which is preliminary data.</text>
</comment>
<evidence type="ECO:0000256" key="11">
    <source>
        <dbReference type="ARBA" id="ARBA00023136"/>
    </source>
</evidence>
<dbReference type="GO" id="GO:0008233">
    <property type="term" value="F:peptidase activity"/>
    <property type="evidence" value="ECO:0007669"/>
    <property type="project" value="UniProtKB-KW"/>
</dbReference>
<keyword evidence="11 13" id="KW-0472">Membrane</keyword>
<dbReference type="Proteomes" id="UP000266841">
    <property type="component" value="Unassembled WGS sequence"/>
</dbReference>
<evidence type="ECO:0000256" key="9">
    <source>
        <dbReference type="ARBA" id="ARBA00022946"/>
    </source>
</evidence>
<dbReference type="OrthoDB" id="195057at2759"/>
<organism evidence="15 16">
    <name type="scientific">Thalassiosira oceanica</name>
    <name type="common">Marine diatom</name>
    <dbReference type="NCBI Taxonomy" id="159749"/>
    <lineage>
        <taxon>Eukaryota</taxon>
        <taxon>Sar</taxon>
        <taxon>Stramenopiles</taxon>
        <taxon>Ochrophyta</taxon>
        <taxon>Bacillariophyta</taxon>
        <taxon>Coscinodiscophyceae</taxon>
        <taxon>Thalassiosirophycidae</taxon>
        <taxon>Thalassiosirales</taxon>
        <taxon>Thalassiosiraceae</taxon>
        <taxon>Thalassiosira</taxon>
    </lineage>
</organism>
<feature type="coiled-coil region" evidence="12">
    <location>
        <begin position="198"/>
        <end position="244"/>
    </location>
</feature>
<evidence type="ECO:0000256" key="8">
    <source>
        <dbReference type="ARBA" id="ARBA00022801"/>
    </source>
</evidence>
<name>K0QZC7_THAOC</name>
<evidence type="ECO:0000256" key="1">
    <source>
        <dbReference type="ARBA" id="ARBA00004141"/>
    </source>
</evidence>
<dbReference type="GO" id="GO:0009507">
    <property type="term" value="C:chloroplast"/>
    <property type="evidence" value="ECO:0007669"/>
    <property type="project" value="UniProtKB-SubCell"/>
</dbReference>
<dbReference type="Pfam" id="PF02163">
    <property type="entry name" value="Peptidase_M50"/>
    <property type="match status" value="1"/>
</dbReference>
<feature type="domain" description="Peptidase M50" evidence="14">
    <location>
        <begin position="566"/>
        <end position="737"/>
    </location>
</feature>
<comment type="subcellular location">
    <subcellularLocation>
        <location evidence="1">Membrane</location>
        <topology evidence="1">Multi-pass membrane protein</topology>
    </subcellularLocation>
    <subcellularLocation>
        <location evidence="2">Plastid</location>
        <location evidence="2">Chloroplast</location>
    </subcellularLocation>
</comment>
<dbReference type="AlphaFoldDB" id="K0QZC7"/>
<evidence type="ECO:0000256" key="13">
    <source>
        <dbReference type="SAM" id="Phobius"/>
    </source>
</evidence>
<proteinExistence type="inferred from homology"/>
<keyword evidence="6" id="KW-0645">Protease</keyword>
<evidence type="ECO:0000256" key="2">
    <source>
        <dbReference type="ARBA" id="ARBA00004229"/>
    </source>
</evidence>
<feature type="transmembrane region" description="Helical" evidence="13">
    <location>
        <begin position="619"/>
        <end position="645"/>
    </location>
</feature>
<keyword evidence="12" id="KW-0175">Coiled coil</keyword>
<evidence type="ECO:0000256" key="3">
    <source>
        <dbReference type="ARBA" id="ARBA00007931"/>
    </source>
</evidence>
<keyword evidence="5" id="KW-0934">Plastid</keyword>
<evidence type="ECO:0000256" key="6">
    <source>
        <dbReference type="ARBA" id="ARBA00022670"/>
    </source>
</evidence>
<feature type="transmembrane region" description="Helical" evidence="13">
    <location>
        <begin position="509"/>
        <end position="531"/>
    </location>
</feature>
<feature type="transmembrane region" description="Helical" evidence="13">
    <location>
        <begin position="732"/>
        <end position="754"/>
    </location>
</feature>
<dbReference type="EMBL" id="AGNL01049627">
    <property type="protein sequence ID" value="EJK44485.1"/>
    <property type="molecule type" value="Genomic_DNA"/>
</dbReference>